<feature type="region of interest" description="Disordered" evidence="6">
    <location>
        <begin position="100"/>
        <end position="131"/>
    </location>
</feature>
<dbReference type="PRINTS" id="PR00191">
    <property type="entry name" value="FACTINCAPA"/>
</dbReference>
<protein>
    <recommendedName>
        <fullName evidence="2">F-actin-capping protein subunit alpha</fullName>
    </recommendedName>
</protein>
<feature type="compositionally biased region" description="Polar residues" evidence="6">
    <location>
        <begin position="297"/>
        <end position="306"/>
    </location>
</feature>
<proteinExistence type="inferred from homology"/>
<evidence type="ECO:0000256" key="1">
    <source>
        <dbReference type="ARBA" id="ARBA00010479"/>
    </source>
</evidence>
<dbReference type="PROSITE" id="PS00748">
    <property type="entry name" value="F_ACTIN_CAPPING_A_1"/>
    <property type="match status" value="1"/>
</dbReference>
<dbReference type="AlphaFoldDB" id="Q0U6W1"/>
<feature type="compositionally biased region" description="Polar residues" evidence="6">
    <location>
        <begin position="328"/>
        <end position="346"/>
    </location>
</feature>
<dbReference type="Pfam" id="PF01267">
    <property type="entry name" value="F-actin_cap_A"/>
    <property type="match status" value="1"/>
</dbReference>
<accession>Q0U6W1</accession>
<dbReference type="VEuPathDB" id="FungiDB:JI435_125030"/>
<organism evidence="7 8">
    <name type="scientific">Phaeosphaeria nodorum (strain SN15 / ATCC MYA-4574 / FGSC 10173)</name>
    <name type="common">Glume blotch fungus</name>
    <name type="synonym">Parastagonospora nodorum</name>
    <dbReference type="NCBI Taxonomy" id="321614"/>
    <lineage>
        <taxon>Eukaryota</taxon>
        <taxon>Fungi</taxon>
        <taxon>Dikarya</taxon>
        <taxon>Ascomycota</taxon>
        <taxon>Pezizomycotina</taxon>
        <taxon>Dothideomycetes</taxon>
        <taxon>Pleosporomycetidae</taxon>
        <taxon>Pleosporales</taxon>
        <taxon>Pleosporineae</taxon>
        <taxon>Phaeosphaeriaceae</taxon>
        <taxon>Parastagonospora</taxon>
    </lineage>
</organism>
<dbReference type="InterPro" id="IPR037282">
    <property type="entry name" value="CapZ_alpha/beta"/>
</dbReference>
<feature type="region of interest" description="Disordered" evidence="6">
    <location>
        <begin position="297"/>
        <end position="452"/>
    </location>
</feature>
<feature type="region of interest" description="Disordered" evidence="6">
    <location>
        <begin position="1"/>
        <end position="61"/>
    </location>
</feature>
<dbReference type="PROSITE" id="PS00749">
    <property type="entry name" value="F_ACTIN_CAPPING_A_2"/>
    <property type="match status" value="1"/>
</dbReference>
<feature type="compositionally biased region" description="Polar residues" evidence="6">
    <location>
        <begin position="394"/>
        <end position="445"/>
    </location>
</feature>
<dbReference type="PANTHER" id="PTHR10653">
    <property type="entry name" value="F-ACTIN-CAPPING PROTEIN SUBUNIT ALPHA"/>
    <property type="match status" value="1"/>
</dbReference>
<dbReference type="Proteomes" id="UP000001055">
    <property type="component" value="Unassembled WGS sequence"/>
</dbReference>
<dbReference type="KEGG" id="pno:SNOG_12503"/>
<feature type="compositionally biased region" description="Acidic residues" evidence="6">
    <location>
        <begin position="42"/>
        <end position="54"/>
    </location>
</feature>
<keyword evidence="3" id="KW-0117">Actin capping</keyword>
<dbReference type="InterPro" id="IPR017865">
    <property type="entry name" value="F-actin_cap_asu_CS"/>
</dbReference>
<evidence type="ECO:0000256" key="3">
    <source>
        <dbReference type="ARBA" id="ARBA00022467"/>
    </source>
</evidence>
<dbReference type="InterPro" id="IPR002189">
    <property type="entry name" value="CapZ_alpha"/>
</dbReference>
<dbReference type="InterPro" id="IPR042276">
    <property type="entry name" value="CapZ_alpha/beta_2"/>
</dbReference>
<dbReference type="HOGENOM" id="CLU_378108_0_0_1"/>
<dbReference type="GO" id="GO:0051016">
    <property type="term" value="P:barbed-end actin filament capping"/>
    <property type="evidence" value="ECO:0000318"/>
    <property type="project" value="GO_Central"/>
</dbReference>
<dbReference type="STRING" id="321614.Q0U6W1"/>
<feature type="compositionally biased region" description="Low complexity" evidence="6">
    <location>
        <begin position="240"/>
        <end position="260"/>
    </location>
</feature>
<name>Q0U6W1_PHANO</name>
<dbReference type="GO" id="GO:0030036">
    <property type="term" value="P:actin cytoskeleton organization"/>
    <property type="evidence" value="ECO:0000318"/>
    <property type="project" value="GO_Central"/>
</dbReference>
<evidence type="ECO:0000256" key="5">
    <source>
        <dbReference type="ARBA" id="ARBA00025389"/>
    </source>
</evidence>
<dbReference type="SUPFAM" id="SSF90096">
    <property type="entry name" value="Subunits of heterodimeric actin filament capping protein Capz"/>
    <property type="match status" value="1"/>
</dbReference>
<dbReference type="Gene3D" id="3.90.1150.210">
    <property type="entry name" value="F-actin capping protein, beta subunit"/>
    <property type="match status" value="1"/>
</dbReference>
<dbReference type="PANTHER" id="PTHR10653:SF0">
    <property type="entry name" value="F-ACTIN-CAPPING PROTEIN SUBUNIT ALPHA"/>
    <property type="match status" value="1"/>
</dbReference>
<feature type="compositionally biased region" description="Basic residues" evidence="6">
    <location>
        <begin position="100"/>
        <end position="109"/>
    </location>
</feature>
<feature type="region of interest" description="Disordered" evidence="6">
    <location>
        <begin position="226"/>
        <end position="274"/>
    </location>
</feature>
<dbReference type="VEuPathDB" id="FungiDB:JI435_308440"/>
<dbReference type="GO" id="GO:0051015">
    <property type="term" value="F:actin filament binding"/>
    <property type="evidence" value="ECO:0000318"/>
    <property type="project" value="GO_Central"/>
</dbReference>
<dbReference type="eggNOG" id="KOG0836">
    <property type="taxonomic scope" value="Eukaryota"/>
</dbReference>
<reference evidence="8" key="1">
    <citation type="journal article" date="2007" name="Plant Cell">
        <title>Dothideomycete-plant interactions illuminated by genome sequencing and EST analysis of the wheat pathogen Stagonospora nodorum.</title>
        <authorList>
            <person name="Hane J.K."/>
            <person name="Lowe R.G."/>
            <person name="Solomon P.S."/>
            <person name="Tan K.C."/>
            <person name="Schoch C.L."/>
            <person name="Spatafora J.W."/>
            <person name="Crous P.W."/>
            <person name="Kodira C."/>
            <person name="Birren B.W."/>
            <person name="Galagan J.E."/>
            <person name="Torriani S.F."/>
            <person name="McDonald B.A."/>
            <person name="Oliver R.P."/>
        </authorList>
    </citation>
    <scope>NUCLEOTIDE SEQUENCE [LARGE SCALE GENOMIC DNA]</scope>
    <source>
        <strain evidence="8">SN15 / ATCC MYA-4574 / FGSC 10173</strain>
    </source>
</reference>
<dbReference type="InterPro" id="IPR042489">
    <property type="entry name" value="CapZ_alpha_1"/>
</dbReference>
<gene>
    <name evidence="7" type="ORF">SNOG_12503</name>
</gene>
<feature type="compositionally biased region" description="Polar residues" evidence="6">
    <location>
        <begin position="17"/>
        <end position="28"/>
    </location>
</feature>
<dbReference type="FunFam" id="3.90.1150.210:FF:000003">
    <property type="entry name" value="F-actin-capping protein subunit alpha"/>
    <property type="match status" value="1"/>
</dbReference>
<dbReference type="Gene3D" id="3.30.1140.60">
    <property type="entry name" value="F-actin capping protein, alpha subunit"/>
    <property type="match status" value="1"/>
</dbReference>
<dbReference type="GO" id="GO:0030479">
    <property type="term" value="C:actin cortical patch"/>
    <property type="evidence" value="ECO:0000318"/>
    <property type="project" value="GO_Central"/>
</dbReference>
<dbReference type="GeneID" id="5979632"/>
<evidence type="ECO:0000256" key="2">
    <source>
        <dbReference type="ARBA" id="ARBA00014038"/>
    </source>
</evidence>
<comment type="function">
    <text evidence="5">F-actin-capping proteins bind in a Ca(2+)-independent manner to the fast growing ends of actin filaments (barbed end) thereby blocking the exchange of subunits at these ends. Unlike other capping proteins (such as gelsolin and severin), these proteins do not sever actin filaments.</text>
</comment>
<feature type="compositionally biased region" description="Low complexity" evidence="6">
    <location>
        <begin position="110"/>
        <end position="122"/>
    </location>
</feature>
<dbReference type="EMBL" id="CH445346">
    <property type="protein sequence ID" value="EAT80316.2"/>
    <property type="molecule type" value="Genomic_DNA"/>
</dbReference>
<dbReference type="GO" id="GO:0030863">
    <property type="term" value="C:cortical cytoskeleton"/>
    <property type="evidence" value="ECO:0000318"/>
    <property type="project" value="GO_Central"/>
</dbReference>
<dbReference type="RefSeq" id="XP_001802723.1">
    <property type="nucleotide sequence ID" value="XM_001802671.1"/>
</dbReference>
<evidence type="ECO:0000256" key="6">
    <source>
        <dbReference type="SAM" id="MobiDB-lite"/>
    </source>
</evidence>
<keyword evidence="4" id="KW-0009">Actin-binding</keyword>
<evidence type="ECO:0000256" key="4">
    <source>
        <dbReference type="ARBA" id="ARBA00023203"/>
    </source>
</evidence>
<dbReference type="InParanoid" id="Q0U6W1"/>
<dbReference type="GO" id="GO:0008290">
    <property type="term" value="C:F-actin capping protein complex"/>
    <property type="evidence" value="ECO:0000318"/>
    <property type="project" value="GO_Central"/>
</dbReference>
<evidence type="ECO:0000313" key="8">
    <source>
        <dbReference type="Proteomes" id="UP000001055"/>
    </source>
</evidence>
<comment type="similarity">
    <text evidence="1">Belongs to the F-actin-capping protein alpha subunit family.</text>
</comment>
<sequence>MLMNSPNVNIHGGWNNGDRTAASSSVGSINMLGSEESSSSSDEMDPLDAEDNDDPMMGTPQAKMGISFPGGIHGSNPSWATNMFSPVAGGIPNFMSIQRARLRKGRSRKSSSSGHSSLASPGPASPPNGNVKAESYFAREAAMRKAGSRRESLSLFANDLHISSGNDSGDEAAALPQTPGVVRRPVVRRGNMLPKSRQFGRIKAELFEESAPVDSEVRREAEIIRQVREADDGPSVTAQSSPSLLPSAPDLDGPLGGVPELPEEESESNMSLDGSNAKGLFGAFGSLHSNGRGSISSDFWNSRATQTPPPPTFPRAESSAVSEDMSMDSPTISSSHGFQVPDQSNGMGWASRASTPGPMYPPTAADGLKKSNKRRRDDDFDETSMKRRAVSPGVSVQNSPIISQSPAQRDTGSWGNANKNGRETSISGQSNGERSNSGGSMSMTPTLGPKRVGLMGMENAHDGLMKMSIDPALDPSPSATDGIDLSSATSPKQRLKLAIATQHRRELFTAHPEYLDMSADKALGSFIESAPPGELADVTKAIKSILENDNVEAQLAPAYQQYNEEQFTTTKLPGGATEVIVSQYNSLGDGRYYDVETQSSFDFDHATGKASAVQSYVMESQHEDLMYLHPLLLLTRNPNPPRRKTLIKQLSTHTSEHYPTSSYAIFPTADASALALLTVANKYSPTNYWNGRWRSSYIYTPSSSTLAGAIKVDVHYYEDGNVRLLTNKDVSLSGVAEKDVVRRIADVEKKYQEDLNRAFGALSEGAFKGLRRQLPITRQKIDWDKISGYKLGQDIGGGGRR</sequence>
<evidence type="ECO:0000313" key="7">
    <source>
        <dbReference type="EMBL" id="EAT80316.2"/>
    </source>
</evidence>